<feature type="domain" description="Pyruvate/ketoisovalerate oxidoreductase catalytic" evidence="2">
    <location>
        <begin position="12"/>
        <end position="178"/>
    </location>
</feature>
<organism evidence="3 4">
    <name type="scientific">Geobacter hydrogenophilus</name>
    <dbReference type="NCBI Taxonomy" id="40983"/>
    <lineage>
        <taxon>Bacteria</taxon>
        <taxon>Pseudomonadati</taxon>
        <taxon>Thermodesulfobacteriota</taxon>
        <taxon>Desulfuromonadia</taxon>
        <taxon>Geobacterales</taxon>
        <taxon>Geobacteraceae</taxon>
        <taxon>Geobacter</taxon>
    </lineage>
</organism>
<dbReference type="InterPro" id="IPR052198">
    <property type="entry name" value="IorB_Oxidoreductase"/>
</dbReference>
<dbReference type="PANTHER" id="PTHR43854:SF1">
    <property type="entry name" value="INDOLEPYRUVATE OXIDOREDUCTASE SUBUNIT IORB"/>
    <property type="match status" value="1"/>
</dbReference>
<dbReference type="Pfam" id="PF01558">
    <property type="entry name" value="POR"/>
    <property type="match status" value="1"/>
</dbReference>
<dbReference type="Proteomes" id="UP001144352">
    <property type="component" value="Unassembled WGS sequence"/>
</dbReference>
<protein>
    <submittedName>
        <fullName evidence="3">Indolepyruvate oxidoreductase</fullName>
    </submittedName>
</protein>
<dbReference type="InterPro" id="IPR019752">
    <property type="entry name" value="Pyrv/ketoisovalerate_OxRed_cat"/>
</dbReference>
<evidence type="ECO:0000313" key="3">
    <source>
        <dbReference type="EMBL" id="GLI37080.1"/>
    </source>
</evidence>
<dbReference type="GO" id="GO:0016903">
    <property type="term" value="F:oxidoreductase activity, acting on the aldehyde or oxo group of donors"/>
    <property type="evidence" value="ECO:0007669"/>
    <property type="project" value="InterPro"/>
</dbReference>
<dbReference type="SUPFAM" id="SSF53323">
    <property type="entry name" value="Pyruvate-ferredoxin oxidoreductase, PFOR, domain III"/>
    <property type="match status" value="1"/>
</dbReference>
<sequence length="182" mass="19042">MTGQQLIISGVGGQGILFLTRILAETAIGQGMPVMTSETHGMAQRGGVVISHLKAGEFSSPLVRPGRADGLIAMKEENVAIHRHFLRPGGWIVVNAKAAPADLDGHPVHAIDADLLALELGNPQSLNLILLGFSLARLAASGNLFCTADQVIGTIERRLAEKGKLRDASLAALRLGMENAAG</sequence>
<evidence type="ECO:0000256" key="1">
    <source>
        <dbReference type="ARBA" id="ARBA00023002"/>
    </source>
</evidence>
<dbReference type="AlphaFoldDB" id="A0A9W6LBM3"/>
<dbReference type="InterPro" id="IPR002869">
    <property type="entry name" value="Pyrv_flavodox_OxRed_cen"/>
</dbReference>
<dbReference type="NCBIfam" id="NF004916">
    <property type="entry name" value="PRK06274.1-2"/>
    <property type="match status" value="1"/>
</dbReference>
<dbReference type="EMBL" id="BSDS01000001">
    <property type="protein sequence ID" value="GLI37080.1"/>
    <property type="molecule type" value="Genomic_DNA"/>
</dbReference>
<evidence type="ECO:0000313" key="4">
    <source>
        <dbReference type="Proteomes" id="UP001144352"/>
    </source>
</evidence>
<keyword evidence="1" id="KW-0560">Oxidoreductase</keyword>
<dbReference type="RefSeq" id="WP_214187122.1">
    <property type="nucleotide sequence ID" value="NZ_BSDS01000001.1"/>
</dbReference>
<comment type="caution">
    <text evidence="3">The sequence shown here is derived from an EMBL/GenBank/DDBJ whole genome shotgun (WGS) entry which is preliminary data.</text>
</comment>
<name>A0A9W6LBM3_9BACT</name>
<proteinExistence type="predicted"/>
<reference evidence="3" key="1">
    <citation type="submission" date="2022-12" db="EMBL/GenBank/DDBJ databases">
        <title>Reference genome sequencing for broad-spectrum identification of bacterial and archaeal isolates by mass spectrometry.</title>
        <authorList>
            <person name="Sekiguchi Y."/>
            <person name="Tourlousse D.M."/>
        </authorList>
    </citation>
    <scope>NUCLEOTIDE SEQUENCE</scope>
    <source>
        <strain evidence="3">H2</strain>
    </source>
</reference>
<accession>A0A9W6LBM3</accession>
<keyword evidence="4" id="KW-1185">Reference proteome</keyword>
<dbReference type="PANTHER" id="PTHR43854">
    <property type="entry name" value="INDOLEPYRUVATE OXIDOREDUCTASE SUBUNIT IORB"/>
    <property type="match status" value="1"/>
</dbReference>
<dbReference type="Gene3D" id="3.40.920.10">
    <property type="entry name" value="Pyruvate-ferredoxin oxidoreductase, PFOR, domain III"/>
    <property type="match status" value="1"/>
</dbReference>
<gene>
    <name evidence="3" type="primary">iorB-2</name>
    <name evidence="3" type="ORF">GHYDROH2_05810</name>
</gene>
<evidence type="ECO:0000259" key="2">
    <source>
        <dbReference type="Pfam" id="PF01558"/>
    </source>
</evidence>